<proteinExistence type="predicted"/>
<accession>A0A640KTB7</accession>
<dbReference type="GO" id="GO:0005886">
    <property type="term" value="C:plasma membrane"/>
    <property type="evidence" value="ECO:0007669"/>
    <property type="project" value="UniProtKB-SubCell"/>
</dbReference>
<keyword evidence="2" id="KW-1003">Cell membrane</keyword>
<feature type="transmembrane region" description="Helical" evidence="6">
    <location>
        <begin position="880"/>
        <end position="905"/>
    </location>
</feature>
<evidence type="ECO:0000313" key="8">
    <source>
        <dbReference type="EMBL" id="GET92264.1"/>
    </source>
</evidence>
<feature type="domain" description="ABC3 transporter permease C-terminal" evidence="7">
    <location>
        <begin position="312"/>
        <end position="429"/>
    </location>
</feature>
<protein>
    <recommendedName>
        <fullName evidence="7">ABC3 transporter permease C-terminal domain-containing protein</fullName>
    </recommendedName>
</protein>
<evidence type="ECO:0000256" key="1">
    <source>
        <dbReference type="ARBA" id="ARBA00004651"/>
    </source>
</evidence>
<keyword evidence="4 6" id="KW-1133">Transmembrane helix</keyword>
<evidence type="ECO:0000256" key="2">
    <source>
        <dbReference type="ARBA" id="ARBA00022475"/>
    </source>
</evidence>
<dbReference type="PANTHER" id="PTHR32522">
    <property type="match status" value="1"/>
</dbReference>
<dbReference type="OrthoDB" id="2126250at2759"/>
<dbReference type="Pfam" id="PF02687">
    <property type="entry name" value="FtsX"/>
    <property type="match status" value="2"/>
</dbReference>
<feature type="domain" description="ABC3 transporter permease C-terminal" evidence="7">
    <location>
        <begin position="839"/>
        <end position="951"/>
    </location>
</feature>
<feature type="transmembrane region" description="Helical" evidence="6">
    <location>
        <begin position="353"/>
        <end position="374"/>
    </location>
</feature>
<keyword evidence="5 6" id="KW-0472">Membrane</keyword>
<dbReference type="Proteomes" id="UP000419144">
    <property type="component" value="Unassembled WGS sequence"/>
</dbReference>
<dbReference type="InterPro" id="IPR003838">
    <property type="entry name" value="ABC3_permease_C"/>
</dbReference>
<evidence type="ECO:0000259" key="7">
    <source>
        <dbReference type="Pfam" id="PF02687"/>
    </source>
</evidence>
<comment type="subcellular location">
    <subcellularLocation>
        <location evidence="1">Cell membrane</location>
        <topology evidence="1">Multi-pass membrane protein</topology>
    </subcellularLocation>
</comment>
<dbReference type="EMBL" id="BLBS01000054">
    <property type="protein sequence ID" value="GET92264.1"/>
    <property type="molecule type" value="Genomic_DNA"/>
</dbReference>
<feature type="transmembrane region" description="Helical" evidence="6">
    <location>
        <begin position="395"/>
        <end position="421"/>
    </location>
</feature>
<name>A0A640KTB7_LEITA</name>
<gene>
    <name evidence="8" type="ORF">LtaPh_3419100</name>
</gene>
<evidence type="ECO:0000256" key="5">
    <source>
        <dbReference type="ARBA" id="ARBA00023136"/>
    </source>
</evidence>
<comment type="caution">
    <text evidence="8">The sequence shown here is derived from an EMBL/GenBank/DDBJ whole genome shotgun (WGS) entry which is preliminary data.</text>
</comment>
<feature type="transmembrane region" description="Helical" evidence="6">
    <location>
        <begin position="553"/>
        <end position="573"/>
    </location>
</feature>
<evidence type="ECO:0000313" key="9">
    <source>
        <dbReference type="Proteomes" id="UP000419144"/>
    </source>
</evidence>
<feature type="transmembrane region" description="Helical" evidence="6">
    <location>
        <begin position="490"/>
        <end position="511"/>
    </location>
</feature>
<keyword evidence="3 6" id="KW-0812">Transmembrane</keyword>
<evidence type="ECO:0000256" key="4">
    <source>
        <dbReference type="ARBA" id="ARBA00022989"/>
    </source>
</evidence>
<reference evidence="8" key="1">
    <citation type="submission" date="2019-11" db="EMBL/GenBank/DDBJ databases">
        <title>Leishmania tarentolae CDS.</title>
        <authorList>
            <person name="Goto Y."/>
            <person name="Yamagishi J."/>
        </authorList>
    </citation>
    <scope>NUCLEOTIDE SEQUENCE [LARGE SCALE GENOMIC DNA]</scope>
    <source>
        <strain evidence="8">Parrot Tar II</strain>
    </source>
</reference>
<feature type="transmembrane region" description="Helical" evidence="6">
    <location>
        <begin position="457"/>
        <end position="478"/>
    </location>
</feature>
<dbReference type="AlphaFoldDB" id="A0A640KTB7"/>
<keyword evidence="9" id="KW-1185">Reference proteome</keyword>
<organism evidence="8 9">
    <name type="scientific">Leishmania tarentolae</name>
    <name type="common">Sauroleishmania tarentolae</name>
    <dbReference type="NCBI Taxonomy" id="5689"/>
    <lineage>
        <taxon>Eukaryota</taxon>
        <taxon>Discoba</taxon>
        <taxon>Euglenozoa</taxon>
        <taxon>Kinetoplastea</taxon>
        <taxon>Metakinetoplastina</taxon>
        <taxon>Trypanosomatida</taxon>
        <taxon>Trypanosomatidae</taxon>
        <taxon>Leishmaniinae</taxon>
        <taxon>Leishmania</taxon>
        <taxon>lizard Leishmania</taxon>
    </lineage>
</organism>
<feature type="transmembrane region" description="Helical" evidence="6">
    <location>
        <begin position="925"/>
        <end position="953"/>
    </location>
</feature>
<evidence type="ECO:0000256" key="6">
    <source>
        <dbReference type="SAM" id="Phobius"/>
    </source>
</evidence>
<evidence type="ECO:0000256" key="3">
    <source>
        <dbReference type="ARBA" id="ARBA00022692"/>
    </source>
</evidence>
<feature type="transmembrane region" description="Helical" evidence="6">
    <location>
        <begin position="301"/>
        <end position="333"/>
    </location>
</feature>
<dbReference type="PANTHER" id="PTHR32522:SF3">
    <property type="entry name" value="ABC3 TRANSPORTER PERMEASE PROTEIN DOMAIN-CONTAINING PROTEIN"/>
    <property type="match status" value="1"/>
</dbReference>
<dbReference type="VEuPathDB" id="TriTrypDB:LtaPh_3419100"/>
<feature type="transmembrane region" description="Helical" evidence="6">
    <location>
        <begin position="829"/>
        <end position="850"/>
    </location>
</feature>
<sequence length="965" mass="106620">MTSILVRMPILFLRLSEETRGEFDLVISPGGIMSMATGINYTRIKELFPESDPDYGYSAPRFLDIYAARSMRSCPVKNATRMWYNSDGTVCDDIHSCMSECFPHSTAHVNLMAIDAKAEERMGFGRHYNEPTLNEGEVIVSHRAAVLMGGVSVGDTILLYGNAQMNMELPFANLTHTDSGDVIMPFKVVSIIEEYYGKFPHEDTFVVVSFQTFLHDVAKGLRPATSTAGVKGVFNTNPNDCASAVYFIMNPHARLNAYGSESYNKIRSNVAEWVSGVLSRIGFMQVSRSTPQLLGLYATRLFSVFLGLTMSLILLGLTFLSIVLIYTLLTVGIETKTYELGIQRMVGLTKENLIFLVLVNAYAFTLPAWAIGLASGQGAYSGIRLVFVKLVDLELPMLVTGASVGWATLAGLGIPIVASFFPILSLVTQKLPDAINTSRSRNSGITYKIHNNNSTQWSGTMLALGSLFFAFGFLIYYLFPTALVSMNLNLIFYIFFGVLIGLLAGLVLLAMNFERVAQTSVSYVLLFWESKAVFSFMQKSLSAHRRRNRKTSLMYALSLAFIIFITLVVQIQLVSFDYAARQRMGCELYVETQGLGMEQFWKVEGIIVRHMGTGIISSYTYDYDSSSITFVERAKLYSVGRLRTSATKLRVVPPDYFDVMDTTYLRVNKFQSIVGRYGLVPALYSSEGLHKAILSSGAADALRVGDADGVVLLELTEVGHPSSNTTDVRTTPIRPVATLDTAPAISMSKYEDTDGDLVLSIPGLFWHFNKSRASVLDGSVMRVRLRINDPKWYDSVGDLLSRSMASMGHIVKVRNIREETSDTVMAGNVLNLFFLVAEIMILVVCFFSLMGSMTANVLDSSKEIGVLLCLGMSHFQVYRVYVWEAFTLVVSSGIMGLMVGVVVAYTMQLQNILFTQLPLPFPFPYLQLGVIIGVGFLSALAASVSPVAFLLGLPSITHILRRTIH</sequence>